<dbReference type="EMBL" id="JAINUG010000678">
    <property type="protein sequence ID" value="KAJ8362384.1"/>
    <property type="molecule type" value="Genomic_DNA"/>
</dbReference>
<dbReference type="GO" id="GO:0005886">
    <property type="term" value="C:plasma membrane"/>
    <property type="evidence" value="ECO:0007669"/>
    <property type="project" value="TreeGrafter"/>
</dbReference>
<dbReference type="GO" id="GO:0007264">
    <property type="term" value="P:small GTPase-mediated signal transduction"/>
    <property type="evidence" value="ECO:0007669"/>
    <property type="project" value="InterPro"/>
</dbReference>
<dbReference type="GO" id="GO:0007520">
    <property type="term" value="P:myoblast fusion"/>
    <property type="evidence" value="ECO:0007669"/>
    <property type="project" value="TreeGrafter"/>
</dbReference>
<evidence type="ECO:0000313" key="2">
    <source>
        <dbReference type="EMBL" id="KAJ8362384.1"/>
    </source>
</evidence>
<sequence length="66" mass="7545">MKSAHQRPHKMMFIPSMVGPILEATLVPEPDLRKAIIPIFFDMMQCEHNFSLNHTFQMVSALSCCP</sequence>
<comment type="caution">
    <text evidence="2">The sequence shown here is derived from an EMBL/GenBank/DDBJ whole genome shotgun (WGS) entry which is preliminary data.</text>
</comment>
<dbReference type="AlphaFoldDB" id="A0AAD7R4B5"/>
<evidence type="ECO:0000313" key="3">
    <source>
        <dbReference type="Proteomes" id="UP001221898"/>
    </source>
</evidence>
<keyword evidence="3" id="KW-1185">Reference proteome</keyword>
<dbReference type="PANTHER" id="PTHR45653:SF3">
    <property type="entry name" value="DEDICATOR OF CYTOKINESIS PROTEIN 5"/>
    <property type="match status" value="1"/>
</dbReference>
<proteinExistence type="predicted"/>
<dbReference type="InterPro" id="IPR026791">
    <property type="entry name" value="DOCK"/>
</dbReference>
<dbReference type="GO" id="GO:0031267">
    <property type="term" value="F:small GTPase binding"/>
    <property type="evidence" value="ECO:0007669"/>
    <property type="project" value="TreeGrafter"/>
</dbReference>
<feature type="domain" description="Dedicator of cytokinesis TPR repeats region" evidence="1">
    <location>
        <begin position="8"/>
        <end position="60"/>
    </location>
</feature>
<dbReference type="InterPro" id="IPR056372">
    <property type="entry name" value="TPR_DOCK"/>
</dbReference>
<dbReference type="Pfam" id="PF23554">
    <property type="entry name" value="TPR_DOCK"/>
    <property type="match status" value="1"/>
</dbReference>
<dbReference type="GO" id="GO:0005737">
    <property type="term" value="C:cytoplasm"/>
    <property type="evidence" value="ECO:0007669"/>
    <property type="project" value="TreeGrafter"/>
</dbReference>
<organism evidence="2 3">
    <name type="scientific">Aldrovandia affinis</name>
    <dbReference type="NCBI Taxonomy" id="143900"/>
    <lineage>
        <taxon>Eukaryota</taxon>
        <taxon>Metazoa</taxon>
        <taxon>Chordata</taxon>
        <taxon>Craniata</taxon>
        <taxon>Vertebrata</taxon>
        <taxon>Euteleostomi</taxon>
        <taxon>Actinopterygii</taxon>
        <taxon>Neopterygii</taxon>
        <taxon>Teleostei</taxon>
        <taxon>Notacanthiformes</taxon>
        <taxon>Halosauridae</taxon>
        <taxon>Aldrovandia</taxon>
    </lineage>
</organism>
<dbReference type="Proteomes" id="UP001221898">
    <property type="component" value="Unassembled WGS sequence"/>
</dbReference>
<accession>A0AAD7R4B5</accession>
<dbReference type="GO" id="GO:0005085">
    <property type="term" value="F:guanyl-nucleotide exchange factor activity"/>
    <property type="evidence" value="ECO:0007669"/>
    <property type="project" value="InterPro"/>
</dbReference>
<gene>
    <name evidence="2" type="ORF">AAFF_G00376120</name>
</gene>
<name>A0AAD7R4B5_9TELE</name>
<reference evidence="2" key="1">
    <citation type="journal article" date="2023" name="Science">
        <title>Genome structures resolve the early diversification of teleost fishes.</title>
        <authorList>
            <person name="Parey E."/>
            <person name="Louis A."/>
            <person name="Montfort J."/>
            <person name="Bouchez O."/>
            <person name="Roques C."/>
            <person name="Iampietro C."/>
            <person name="Lluch J."/>
            <person name="Castinel A."/>
            <person name="Donnadieu C."/>
            <person name="Desvignes T."/>
            <person name="Floi Bucao C."/>
            <person name="Jouanno E."/>
            <person name="Wen M."/>
            <person name="Mejri S."/>
            <person name="Dirks R."/>
            <person name="Jansen H."/>
            <person name="Henkel C."/>
            <person name="Chen W.J."/>
            <person name="Zahm M."/>
            <person name="Cabau C."/>
            <person name="Klopp C."/>
            <person name="Thompson A.W."/>
            <person name="Robinson-Rechavi M."/>
            <person name="Braasch I."/>
            <person name="Lecointre G."/>
            <person name="Bobe J."/>
            <person name="Postlethwait J.H."/>
            <person name="Berthelot C."/>
            <person name="Roest Crollius H."/>
            <person name="Guiguen Y."/>
        </authorList>
    </citation>
    <scope>NUCLEOTIDE SEQUENCE</scope>
    <source>
        <strain evidence="2">NC1722</strain>
    </source>
</reference>
<protein>
    <recommendedName>
        <fullName evidence="1">Dedicator of cytokinesis TPR repeats region domain-containing protein</fullName>
    </recommendedName>
</protein>
<evidence type="ECO:0000259" key="1">
    <source>
        <dbReference type="Pfam" id="PF23554"/>
    </source>
</evidence>
<dbReference type="GO" id="GO:0016477">
    <property type="term" value="P:cell migration"/>
    <property type="evidence" value="ECO:0007669"/>
    <property type="project" value="TreeGrafter"/>
</dbReference>
<dbReference type="PANTHER" id="PTHR45653">
    <property type="entry name" value="DEDICATOR OF CYTOKINESIS"/>
    <property type="match status" value="1"/>
</dbReference>